<dbReference type="EMBL" id="LXQA011123300">
    <property type="protein sequence ID" value="MCI85765.1"/>
    <property type="molecule type" value="Genomic_DNA"/>
</dbReference>
<keyword evidence="2" id="KW-1185">Reference proteome</keyword>
<sequence length="41" mass="4327">TLHEVMSDGTASFVLCTSDGTARGHVGWDCTGFGQMGFHLP</sequence>
<comment type="caution">
    <text evidence="1">The sequence shown here is derived from an EMBL/GenBank/DDBJ whole genome shotgun (WGS) entry which is preliminary data.</text>
</comment>
<dbReference type="AlphaFoldDB" id="A0A392VFY9"/>
<evidence type="ECO:0000313" key="1">
    <source>
        <dbReference type="EMBL" id="MCI85765.1"/>
    </source>
</evidence>
<dbReference type="Proteomes" id="UP000265520">
    <property type="component" value="Unassembled WGS sequence"/>
</dbReference>
<feature type="non-terminal residue" evidence="1">
    <location>
        <position position="1"/>
    </location>
</feature>
<protein>
    <submittedName>
        <fullName evidence="1">Uncharacterized protein</fullName>
    </submittedName>
</protein>
<evidence type="ECO:0000313" key="2">
    <source>
        <dbReference type="Proteomes" id="UP000265520"/>
    </source>
</evidence>
<organism evidence="1 2">
    <name type="scientific">Trifolium medium</name>
    <dbReference type="NCBI Taxonomy" id="97028"/>
    <lineage>
        <taxon>Eukaryota</taxon>
        <taxon>Viridiplantae</taxon>
        <taxon>Streptophyta</taxon>
        <taxon>Embryophyta</taxon>
        <taxon>Tracheophyta</taxon>
        <taxon>Spermatophyta</taxon>
        <taxon>Magnoliopsida</taxon>
        <taxon>eudicotyledons</taxon>
        <taxon>Gunneridae</taxon>
        <taxon>Pentapetalae</taxon>
        <taxon>rosids</taxon>
        <taxon>fabids</taxon>
        <taxon>Fabales</taxon>
        <taxon>Fabaceae</taxon>
        <taxon>Papilionoideae</taxon>
        <taxon>50 kb inversion clade</taxon>
        <taxon>NPAAA clade</taxon>
        <taxon>Hologalegina</taxon>
        <taxon>IRL clade</taxon>
        <taxon>Trifolieae</taxon>
        <taxon>Trifolium</taxon>
    </lineage>
</organism>
<accession>A0A392VFY9</accession>
<proteinExistence type="predicted"/>
<name>A0A392VFY9_9FABA</name>
<reference evidence="1 2" key="1">
    <citation type="journal article" date="2018" name="Front. Plant Sci.">
        <title>Red Clover (Trifolium pratense) and Zigzag Clover (T. medium) - A Picture of Genomic Similarities and Differences.</title>
        <authorList>
            <person name="Dluhosova J."/>
            <person name="Istvanek J."/>
            <person name="Nedelnik J."/>
            <person name="Repkova J."/>
        </authorList>
    </citation>
    <scope>NUCLEOTIDE SEQUENCE [LARGE SCALE GENOMIC DNA]</scope>
    <source>
        <strain evidence="2">cv. 10/8</strain>
        <tissue evidence="1">Leaf</tissue>
    </source>
</reference>